<accession>A0A6I4XE46</accession>
<name>A0A6I4XE46_ENTGA</name>
<reference evidence="1 2" key="1">
    <citation type="submission" date="2019-04" db="EMBL/GenBank/DDBJ databases">
        <title>Step-wise assembly of the neonatal virome modulated by breast feeding.</title>
        <authorList>
            <person name="Liang G."/>
            <person name="Bushman F."/>
        </authorList>
    </citation>
    <scope>NUCLEOTIDE SEQUENCE [LARGE SCALE GENOMIC DNA]</scope>
    <source>
        <strain evidence="1 2">E3404</strain>
    </source>
</reference>
<evidence type="ECO:0000313" key="1">
    <source>
        <dbReference type="EMBL" id="MXS26374.1"/>
    </source>
</evidence>
<organism evidence="1 2">
    <name type="scientific">Enterococcus gallinarum</name>
    <dbReference type="NCBI Taxonomy" id="1353"/>
    <lineage>
        <taxon>Bacteria</taxon>
        <taxon>Bacillati</taxon>
        <taxon>Bacillota</taxon>
        <taxon>Bacilli</taxon>
        <taxon>Lactobacillales</taxon>
        <taxon>Enterococcaceae</taxon>
        <taxon>Enterococcus</taxon>
    </lineage>
</organism>
<comment type="caution">
    <text evidence="1">The sequence shown here is derived from an EMBL/GenBank/DDBJ whole genome shotgun (WGS) entry which is preliminary data.</text>
</comment>
<dbReference type="AlphaFoldDB" id="A0A6I4XE46"/>
<protein>
    <submittedName>
        <fullName evidence="1">Uncharacterized protein</fullName>
    </submittedName>
</protein>
<dbReference type="RefSeq" id="WP_156137054.1">
    <property type="nucleotide sequence ID" value="NZ_CAJSZC010000001.1"/>
</dbReference>
<proteinExistence type="predicted"/>
<dbReference type="Proteomes" id="UP000439965">
    <property type="component" value="Unassembled WGS sequence"/>
</dbReference>
<gene>
    <name evidence="1" type="ORF">GTI89_09915</name>
</gene>
<dbReference type="EMBL" id="WVTI01000007">
    <property type="protein sequence ID" value="MXS26374.1"/>
    <property type="molecule type" value="Genomic_DNA"/>
</dbReference>
<sequence length="61" mass="6962">MAELQSNSCQLIGSRWIDGKWLLQFFCPENNEKSLTKKGSDSMSCEKTGELVNCLKMFKNN</sequence>
<evidence type="ECO:0000313" key="2">
    <source>
        <dbReference type="Proteomes" id="UP000439965"/>
    </source>
</evidence>